<comment type="caution">
    <text evidence="3">The sequence shown here is derived from an EMBL/GenBank/DDBJ whole genome shotgun (WGS) entry which is preliminary data.</text>
</comment>
<gene>
    <name evidence="3" type="ORF">HNQ77_004523</name>
</gene>
<feature type="signal peptide" evidence="2">
    <location>
        <begin position="1"/>
        <end position="48"/>
    </location>
</feature>
<reference evidence="3 4" key="1">
    <citation type="submission" date="2020-08" db="EMBL/GenBank/DDBJ databases">
        <title>Genomic Encyclopedia of Type Strains, Phase IV (KMG-IV): sequencing the most valuable type-strain genomes for metagenomic binning, comparative biology and taxonomic classification.</title>
        <authorList>
            <person name="Goeker M."/>
        </authorList>
    </citation>
    <scope>NUCLEOTIDE SEQUENCE [LARGE SCALE GENOMIC DNA]</scope>
    <source>
        <strain evidence="3 4">DSM 103733</strain>
    </source>
</reference>
<keyword evidence="2" id="KW-0732">Signal</keyword>
<dbReference type="RefSeq" id="WP_156186025.1">
    <property type="nucleotide sequence ID" value="NZ_JACHEK010000010.1"/>
</dbReference>
<feature type="compositionally biased region" description="Basic and acidic residues" evidence="1">
    <location>
        <begin position="355"/>
        <end position="369"/>
    </location>
</feature>
<name>A0A841K8B9_9BACT</name>
<protein>
    <submittedName>
        <fullName evidence="3">Uncharacterized protein</fullName>
    </submittedName>
</protein>
<evidence type="ECO:0000313" key="4">
    <source>
        <dbReference type="Proteomes" id="UP000538666"/>
    </source>
</evidence>
<dbReference type="Proteomes" id="UP000538666">
    <property type="component" value="Unassembled WGS sequence"/>
</dbReference>
<evidence type="ECO:0000313" key="3">
    <source>
        <dbReference type="EMBL" id="MBB6146544.1"/>
    </source>
</evidence>
<feature type="region of interest" description="Disordered" evidence="1">
    <location>
        <begin position="337"/>
        <end position="434"/>
    </location>
</feature>
<organism evidence="3 4">
    <name type="scientific">Silvibacterium bohemicum</name>
    <dbReference type="NCBI Taxonomy" id="1577686"/>
    <lineage>
        <taxon>Bacteria</taxon>
        <taxon>Pseudomonadati</taxon>
        <taxon>Acidobacteriota</taxon>
        <taxon>Terriglobia</taxon>
        <taxon>Terriglobales</taxon>
        <taxon>Acidobacteriaceae</taxon>
        <taxon>Silvibacterium</taxon>
    </lineage>
</organism>
<feature type="compositionally biased region" description="Low complexity" evidence="1">
    <location>
        <begin position="396"/>
        <end position="409"/>
    </location>
</feature>
<dbReference type="EMBL" id="JACHEK010000010">
    <property type="protein sequence ID" value="MBB6146544.1"/>
    <property type="molecule type" value="Genomic_DNA"/>
</dbReference>
<sequence>MRGFTFLQGFRSGGFRSCGFRSGPASSTLLRSAVAFLLAAPFSLASQAQVFTVTPEGIDGKYLDFHPTDIPLPEAPLTNHNREDLLRFLQAEQGFAMRPLPIGVLTLHANGAMQPSGSDYANAIRNRGLSVKAGERVTVTDIRIEKDRLQLDFNGGPEHKHKFLRHVSVGMDPNATTPVVHDDPQAPSGSRIVLIFPHAMPDVTGLQVEALVKPIVDFSVKSPQQAFTDTLPPALRKTILEHHVLVGMNEQMVVSALGSPKNKVRENDGQTPFEEWIYGDPPQPVQFVRFNGNRVIRVEIANVGESPVIRTQNEMGDYWSTAPGDNTRIVKLGDQNPADTQAQNAPHAPPTLRNPGEKLPGDDDKDKPVMKPVQFPKDSQDGQKTAGSGQNPNPNPATIPASSSATPQPASAPAPTPSLHPTMPSPDEQLRPTS</sequence>
<proteinExistence type="predicted"/>
<evidence type="ECO:0000256" key="1">
    <source>
        <dbReference type="SAM" id="MobiDB-lite"/>
    </source>
</evidence>
<dbReference type="AlphaFoldDB" id="A0A841K8B9"/>
<dbReference type="OrthoDB" id="109537at2"/>
<evidence type="ECO:0000256" key="2">
    <source>
        <dbReference type="SAM" id="SignalP"/>
    </source>
</evidence>
<feature type="chain" id="PRO_5033029172" evidence="2">
    <location>
        <begin position="49"/>
        <end position="434"/>
    </location>
</feature>
<accession>A0A841K8B9</accession>
<keyword evidence="4" id="KW-1185">Reference proteome</keyword>